<dbReference type="GO" id="GO:0003677">
    <property type="term" value="F:DNA binding"/>
    <property type="evidence" value="ECO:0007669"/>
    <property type="project" value="UniProtKB-KW"/>
</dbReference>
<dbReference type="AlphaFoldDB" id="Q0A561"/>
<evidence type="ECO:0000313" key="5">
    <source>
        <dbReference type="EMBL" id="ABI58026.1"/>
    </source>
</evidence>
<gene>
    <name evidence="5" type="ordered locus">Mlg_2686</name>
</gene>
<keyword evidence="3" id="KW-0804">Transcription</keyword>
<feature type="domain" description="HTH luxR-type" evidence="4">
    <location>
        <begin position="322"/>
        <end position="379"/>
    </location>
</feature>
<dbReference type="OrthoDB" id="5497412at2"/>
<dbReference type="PANTHER" id="PTHR44688">
    <property type="entry name" value="DNA-BINDING TRANSCRIPTIONAL ACTIVATOR DEVR_DOSR"/>
    <property type="match status" value="1"/>
</dbReference>
<keyword evidence="1" id="KW-0805">Transcription regulation</keyword>
<dbReference type="SMART" id="SM00421">
    <property type="entry name" value="HTH_LUXR"/>
    <property type="match status" value="1"/>
</dbReference>
<dbReference type="InterPro" id="IPR000792">
    <property type="entry name" value="Tscrpt_reg_LuxR_C"/>
</dbReference>
<dbReference type="PANTHER" id="PTHR44688:SF16">
    <property type="entry name" value="DNA-BINDING TRANSCRIPTIONAL ACTIVATOR DEVR_DOSR"/>
    <property type="match status" value="1"/>
</dbReference>
<evidence type="ECO:0000256" key="2">
    <source>
        <dbReference type="ARBA" id="ARBA00023125"/>
    </source>
</evidence>
<evidence type="ECO:0000313" key="6">
    <source>
        <dbReference type="Proteomes" id="UP000001962"/>
    </source>
</evidence>
<dbReference type="SUPFAM" id="SSF55781">
    <property type="entry name" value="GAF domain-like"/>
    <property type="match status" value="1"/>
</dbReference>
<dbReference type="HOGENOM" id="CLU_712972_0_0_6"/>
<reference evidence="6" key="1">
    <citation type="submission" date="2006-08" db="EMBL/GenBank/DDBJ databases">
        <title>Complete sequence of Alkalilimnicola ehrilichei MLHE-1.</title>
        <authorList>
            <person name="Copeland A."/>
            <person name="Lucas S."/>
            <person name="Lapidus A."/>
            <person name="Barry K."/>
            <person name="Detter J.C."/>
            <person name="Glavina del Rio T."/>
            <person name="Hammon N."/>
            <person name="Israni S."/>
            <person name="Dalin E."/>
            <person name="Tice H."/>
            <person name="Pitluck S."/>
            <person name="Sims D."/>
            <person name="Brettin T."/>
            <person name="Bruce D."/>
            <person name="Han C."/>
            <person name="Tapia R."/>
            <person name="Gilna P."/>
            <person name="Schmutz J."/>
            <person name="Larimer F."/>
            <person name="Land M."/>
            <person name="Hauser L."/>
            <person name="Kyrpides N."/>
            <person name="Mikhailova N."/>
            <person name="Oremland R.S."/>
            <person name="Hoeft S.E."/>
            <person name="Switzer-Blum J."/>
            <person name="Kulp T."/>
            <person name="King G."/>
            <person name="Tabita R."/>
            <person name="Witte B."/>
            <person name="Santini J.M."/>
            <person name="Basu P."/>
            <person name="Hollibaugh J.T."/>
            <person name="Xie G."/>
            <person name="Stolz J.F."/>
            <person name="Richardson P."/>
        </authorList>
    </citation>
    <scope>NUCLEOTIDE SEQUENCE [LARGE SCALE GENOMIC DNA]</scope>
    <source>
        <strain evidence="6">ATCC BAA-1101 / DSM 17681 / MLHE-1</strain>
    </source>
</reference>
<dbReference type="SUPFAM" id="SSF46894">
    <property type="entry name" value="C-terminal effector domain of the bipartite response regulators"/>
    <property type="match status" value="1"/>
</dbReference>
<dbReference type="GO" id="GO:0006355">
    <property type="term" value="P:regulation of DNA-templated transcription"/>
    <property type="evidence" value="ECO:0007669"/>
    <property type="project" value="InterPro"/>
</dbReference>
<keyword evidence="6" id="KW-1185">Reference proteome</keyword>
<evidence type="ECO:0000259" key="4">
    <source>
        <dbReference type="SMART" id="SM00421"/>
    </source>
</evidence>
<dbReference type="InterPro" id="IPR029016">
    <property type="entry name" value="GAF-like_dom_sf"/>
</dbReference>
<evidence type="ECO:0000256" key="1">
    <source>
        <dbReference type="ARBA" id="ARBA00023015"/>
    </source>
</evidence>
<organism evidence="5 6">
    <name type="scientific">Alkalilimnicola ehrlichii (strain ATCC BAA-1101 / DSM 17681 / MLHE-1)</name>
    <dbReference type="NCBI Taxonomy" id="187272"/>
    <lineage>
        <taxon>Bacteria</taxon>
        <taxon>Pseudomonadati</taxon>
        <taxon>Pseudomonadota</taxon>
        <taxon>Gammaproteobacteria</taxon>
        <taxon>Chromatiales</taxon>
        <taxon>Ectothiorhodospiraceae</taxon>
        <taxon>Alkalilimnicola</taxon>
    </lineage>
</organism>
<evidence type="ECO:0000256" key="3">
    <source>
        <dbReference type="ARBA" id="ARBA00023163"/>
    </source>
</evidence>
<dbReference type="Gene3D" id="1.10.10.10">
    <property type="entry name" value="Winged helix-like DNA-binding domain superfamily/Winged helix DNA-binding domain"/>
    <property type="match status" value="1"/>
</dbReference>
<protein>
    <submittedName>
        <fullName evidence="5">Transcriptional regulator, LuxR family</fullName>
    </submittedName>
</protein>
<dbReference type="eggNOG" id="COG2771">
    <property type="taxonomic scope" value="Bacteria"/>
</dbReference>
<dbReference type="EMBL" id="CP000453">
    <property type="protein sequence ID" value="ABI58026.1"/>
    <property type="molecule type" value="Genomic_DNA"/>
</dbReference>
<name>Q0A561_ALKEH</name>
<dbReference type="Proteomes" id="UP000001962">
    <property type="component" value="Chromosome"/>
</dbReference>
<sequence length="387" mass="43283">MIDSDSGPGTVAHKCTLSTMNSSRHVTYFRQLGMLQLDSRIVMPSLLRSVRRMVEADFLFFFWTNEKGAVLAEYEDPPSPEGVRERYFAKFHDVEQPGLPPFSTAARFGPELSVVPDLPQRVRRRSAFWNEILNPLGSRYQLVMVLREGTHPEGVLVMHRSALTGPFSHQEAQVLREIRPYITQGLGHTPPCPATGTLGAPAGGDGATRMVENEEGLLILDRWGRLLSRCATSGLLLQMMQGARLPQARLPEQLPSPVTTIHRKLLDAEVGGTPFPPLVVVSAWGRFRLRACWLDGADGVRVGITIRREIPLRLRLWERLYGQPLSARQGELCLWLADDLSYAEIAERMGISRHTVVEYTQTIYRKLGVSGKEALIERLLHPPPTPG</sequence>
<proteinExistence type="predicted"/>
<dbReference type="Gene3D" id="3.30.450.40">
    <property type="match status" value="1"/>
</dbReference>
<dbReference type="Pfam" id="PF00196">
    <property type="entry name" value="GerE"/>
    <property type="match status" value="1"/>
</dbReference>
<accession>Q0A561</accession>
<dbReference type="InterPro" id="IPR016032">
    <property type="entry name" value="Sig_transdc_resp-reg_C-effctor"/>
</dbReference>
<dbReference type="KEGG" id="aeh:Mlg_2686"/>
<dbReference type="RefSeq" id="WP_011630419.1">
    <property type="nucleotide sequence ID" value="NC_008340.1"/>
</dbReference>
<keyword evidence="2" id="KW-0238">DNA-binding</keyword>
<dbReference type="InterPro" id="IPR036388">
    <property type="entry name" value="WH-like_DNA-bd_sf"/>
</dbReference>